<dbReference type="InterPro" id="IPR034593">
    <property type="entry name" value="DgoD-like"/>
</dbReference>
<evidence type="ECO:0000313" key="8">
    <source>
        <dbReference type="Proteomes" id="UP001205603"/>
    </source>
</evidence>
<evidence type="ECO:0000256" key="2">
    <source>
        <dbReference type="ARBA" id="ARBA00022723"/>
    </source>
</evidence>
<dbReference type="EMBL" id="JANDHW010000003">
    <property type="protein sequence ID" value="MCP9611217.1"/>
    <property type="molecule type" value="Genomic_DNA"/>
</dbReference>
<evidence type="ECO:0000256" key="1">
    <source>
        <dbReference type="ARBA" id="ARBA00008031"/>
    </source>
</evidence>
<dbReference type="InterPro" id="IPR034603">
    <property type="entry name" value="Dipeptide_epimerase"/>
</dbReference>
<comment type="caution">
    <text evidence="7">The sequence shown here is derived from an EMBL/GenBank/DDBJ whole genome shotgun (WGS) entry which is preliminary data.</text>
</comment>
<evidence type="ECO:0000259" key="6">
    <source>
        <dbReference type="SMART" id="SM00922"/>
    </source>
</evidence>
<protein>
    <recommendedName>
        <fullName evidence="5">Dipeptide epimerase</fullName>
        <ecNumber evidence="5">5.1.1.-</ecNumber>
    </recommendedName>
</protein>
<evidence type="ECO:0000256" key="3">
    <source>
        <dbReference type="ARBA" id="ARBA00022842"/>
    </source>
</evidence>
<sequence>MKLSFEPYTLELRHVFTLSSSSRTTTPVVLVMIESEGYIGYGEASLPPYLKETQQSVTAFLSALNLNGFSLNHPLEDVLGYIENVAPENTAAKAAVDIALHDLYGKAREYAWWQYWGLDRFSVPDTSFTIGIDTEEGIRCKTLDAKDFNLLKVKLGRHTDKMIISAIRSVTDKPICVDVNQGWTDKYEALDMLHWCKEQGVIFAEQPMPKEYIDDMAWLTAHSPIPTIADESFQRISDLKKVKGVFSGINIKLMKCTGMNEAYKVIHEARDAGMKVMLGCMTETSCAISAAAQLSPWVDWADLDGNLLITNDCFYGATLQNGKIISTRMPGIGIKYK</sequence>
<dbReference type="EC" id="5.1.1.-" evidence="5"/>
<dbReference type="InterPro" id="IPR029065">
    <property type="entry name" value="Enolase_C-like"/>
</dbReference>
<dbReference type="Gene3D" id="3.30.390.10">
    <property type="entry name" value="Enolase-like, N-terminal domain"/>
    <property type="match status" value="1"/>
</dbReference>
<accession>A0ABT1MF08</accession>
<dbReference type="Pfam" id="PF02746">
    <property type="entry name" value="MR_MLE_N"/>
    <property type="match status" value="1"/>
</dbReference>
<dbReference type="SMART" id="SM00922">
    <property type="entry name" value="MR_MLE"/>
    <property type="match status" value="1"/>
</dbReference>
<dbReference type="PANTHER" id="PTHR48080:SF3">
    <property type="entry name" value="ENOLASE SUPERFAMILY MEMBER DDB_G0284701"/>
    <property type="match status" value="1"/>
</dbReference>
<dbReference type="Pfam" id="PF13378">
    <property type="entry name" value="MR_MLE_C"/>
    <property type="match status" value="1"/>
</dbReference>
<keyword evidence="8" id="KW-1185">Reference proteome</keyword>
<gene>
    <name evidence="7" type="ORF">NMU02_03820</name>
</gene>
<dbReference type="InterPro" id="IPR013342">
    <property type="entry name" value="Mandelate_racemase_C"/>
</dbReference>
<organism evidence="7 8">
    <name type="scientific">Coprobacter tertius</name>
    <dbReference type="NCBI Taxonomy" id="2944915"/>
    <lineage>
        <taxon>Bacteria</taxon>
        <taxon>Pseudomonadati</taxon>
        <taxon>Bacteroidota</taxon>
        <taxon>Bacteroidia</taxon>
        <taxon>Bacteroidales</taxon>
        <taxon>Barnesiellaceae</taxon>
        <taxon>Coprobacter</taxon>
    </lineage>
</organism>
<keyword evidence="2 5" id="KW-0479">Metal-binding</keyword>
<dbReference type="Gene3D" id="3.20.20.120">
    <property type="entry name" value="Enolase-like C-terminal domain"/>
    <property type="match status" value="1"/>
</dbReference>
<keyword evidence="4 5" id="KW-0413">Isomerase</keyword>
<dbReference type="SFLD" id="SFLDG00180">
    <property type="entry name" value="muconate_cycloisomerase"/>
    <property type="match status" value="1"/>
</dbReference>
<feature type="domain" description="Mandelate racemase/muconate lactonizing enzyme C-terminal" evidence="6">
    <location>
        <begin position="135"/>
        <end position="226"/>
    </location>
</feature>
<keyword evidence="3 5" id="KW-0460">Magnesium</keyword>
<evidence type="ECO:0000313" key="7">
    <source>
        <dbReference type="EMBL" id="MCP9611217.1"/>
    </source>
</evidence>
<dbReference type="SUPFAM" id="SSF54826">
    <property type="entry name" value="Enolase N-terminal domain-like"/>
    <property type="match status" value="1"/>
</dbReference>
<comment type="cofactor">
    <cofactor evidence="5">
        <name>Mg(2+)</name>
        <dbReference type="ChEBI" id="CHEBI:18420"/>
    </cofactor>
    <text evidence="5">Binds 1 Mg(2+) ion per subunit.</text>
</comment>
<proteinExistence type="inferred from homology"/>
<reference evidence="7 8" key="1">
    <citation type="submission" date="2022-07" db="EMBL/GenBank/DDBJ databases">
        <title>Fecal culturing of patients with breast cancer.</title>
        <authorList>
            <person name="Teng N.M.Y."/>
            <person name="Kiu R."/>
            <person name="Evans R."/>
            <person name="Baker D.J."/>
            <person name="Zenner C."/>
            <person name="Robinson S.D."/>
            <person name="Hall L.J."/>
        </authorList>
    </citation>
    <scope>NUCLEOTIDE SEQUENCE [LARGE SCALE GENOMIC DNA]</scope>
    <source>
        <strain evidence="7 8">LH1063</strain>
    </source>
</reference>
<dbReference type="RefSeq" id="WP_255025932.1">
    <property type="nucleotide sequence ID" value="NZ_JANDHW010000003.1"/>
</dbReference>
<dbReference type="PANTHER" id="PTHR48080">
    <property type="entry name" value="D-GALACTONATE DEHYDRATASE-RELATED"/>
    <property type="match status" value="1"/>
</dbReference>
<evidence type="ECO:0000256" key="5">
    <source>
        <dbReference type="RuleBase" id="RU366006"/>
    </source>
</evidence>
<name>A0ABT1MF08_9BACT</name>
<dbReference type="Proteomes" id="UP001205603">
    <property type="component" value="Unassembled WGS sequence"/>
</dbReference>
<dbReference type="InterPro" id="IPR013341">
    <property type="entry name" value="Mandelate_racemase_N_dom"/>
</dbReference>
<dbReference type="SUPFAM" id="SSF51604">
    <property type="entry name" value="Enolase C-terminal domain-like"/>
    <property type="match status" value="1"/>
</dbReference>
<dbReference type="CDD" id="cd03319">
    <property type="entry name" value="L-Ala-DL-Glu_epimerase"/>
    <property type="match status" value="1"/>
</dbReference>
<comment type="similarity">
    <text evidence="1 5">Belongs to the mandelate racemase/muconate lactonizing enzyme family.</text>
</comment>
<evidence type="ECO:0000256" key="4">
    <source>
        <dbReference type="ARBA" id="ARBA00023235"/>
    </source>
</evidence>
<dbReference type="InterPro" id="IPR029017">
    <property type="entry name" value="Enolase-like_N"/>
</dbReference>
<dbReference type="SFLD" id="SFLDS00001">
    <property type="entry name" value="Enolase"/>
    <property type="match status" value="1"/>
</dbReference>
<dbReference type="InterPro" id="IPR036849">
    <property type="entry name" value="Enolase-like_C_sf"/>
</dbReference>